<evidence type="ECO:0000259" key="1">
    <source>
        <dbReference type="Pfam" id="PF01551"/>
    </source>
</evidence>
<dbReference type="InterPro" id="IPR016047">
    <property type="entry name" value="M23ase_b-sheet_dom"/>
</dbReference>
<dbReference type="AlphaFoldDB" id="A0A1G5HM40"/>
<dbReference type="GO" id="GO:0004222">
    <property type="term" value="F:metalloendopeptidase activity"/>
    <property type="evidence" value="ECO:0007669"/>
    <property type="project" value="TreeGrafter"/>
</dbReference>
<dbReference type="RefSeq" id="WP_091142486.1">
    <property type="nucleotide sequence ID" value="NZ_FMVF01000008.1"/>
</dbReference>
<sequence length="562" mass="63182">MRPLLILLLYTPFLFAQTKPFPKEDFRPPLDIPMQLSGNFGELRSNHFHTGFDFRTQQKEGFSVYAVGDGYISRIKISSYGYGKAIYIDHPNGYTTLYGHLQKGYGKIEAYIRAEQYKQQSYEIEVFPKPGELVVKKGDTIAISGNTGGSEGPHLHFEFRDTKTEKIINPHYFGFDLKDTRPPAVSSLVAYPVSDSSHVNQSGKPIIIALSKQPDGTFISQKVSASGKIGFGFSGYDQDDQSWNNNGIFKAQSFVNGKESFGFKFDSLAFDQGRYINALIDFPRYKRSQQRVIKMFMETPFPLSAVRTDATNGMVSTTPGLSQLYKLEVSDFYDNKSTILVPIDYTPPAIVVLRDVAVSNYFVYAKKDAVFEKDGMSVFFPAGTFYEDFALQFDVKDSVMTVQDDYTPVHGNFSVSVKKPGATNPEKTFIASVSGKRLSYNATKYKDGVFTTWTKNLGGFTLAEDTTPPRITIAKPIEGKWITKQNAIDLRISDEMSGIGTYNGYLNGKWVLFEYEHKAKRIRHVFDEALLNEGANQLKVVVTDNVGNSAIFETQFFRSQQK</sequence>
<dbReference type="PANTHER" id="PTHR21666:SF285">
    <property type="entry name" value="M23 FAMILY METALLOPEPTIDASE"/>
    <property type="match status" value="1"/>
</dbReference>
<dbReference type="Pfam" id="PF01551">
    <property type="entry name" value="Peptidase_M23"/>
    <property type="match status" value="2"/>
</dbReference>
<evidence type="ECO:0000313" key="3">
    <source>
        <dbReference type="Proteomes" id="UP000199354"/>
    </source>
</evidence>
<dbReference type="InterPro" id="IPR050570">
    <property type="entry name" value="Cell_wall_metabolism_enzyme"/>
</dbReference>
<organism evidence="2 3">
    <name type="scientific">Flavobacterium caeni</name>
    <dbReference type="NCBI Taxonomy" id="490189"/>
    <lineage>
        <taxon>Bacteria</taxon>
        <taxon>Pseudomonadati</taxon>
        <taxon>Bacteroidota</taxon>
        <taxon>Flavobacteriia</taxon>
        <taxon>Flavobacteriales</taxon>
        <taxon>Flavobacteriaceae</taxon>
        <taxon>Flavobacterium</taxon>
    </lineage>
</organism>
<evidence type="ECO:0000313" key="2">
    <source>
        <dbReference type="EMBL" id="SCY64856.1"/>
    </source>
</evidence>
<feature type="domain" description="M23ase beta-sheet core" evidence="1">
    <location>
        <begin position="134"/>
        <end position="163"/>
    </location>
</feature>
<accession>A0A1G5HM40</accession>
<proteinExistence type="predicted"/>
<protein>
    <submittedName>
        <fullName evidence="2">Peptidase family M23</fullName>
    </submittedName>
</protein>
<keyword evidence="3" id="KW-1185">Reference proteome</keyword>
<name>A0A1G5HM40_9FLAO</name>
<dbReference type="CDD" id="cd12797">
    <property type="entry name" value="M23_peptidase"/>
    <property type="match status" value="1"/>
</dbReference>
<dbReference type="EMBL" id="FMVF01000008">
    <property type="protein sequence ID" value="SCY64856.1"/>
    <property type="molecule type" value="Genomic_DNA"/>
</dbReference>
<dbReference type="Gene3D" id="2.70.70.10">
    <property type="entry name" value="Glucose Permease (Domain IIA)"/>
    <property type="match status" value="1"/>
</dbReference>
<reference evidence="2 3" key="1">
    <citation type="submission" date="2016-10" db="EMBL/GenBank/DDBJ databases">
        <authorList>
            <person name="de Groot N.N."/>
        </authorList>
    </citation>
    <scope>NUCLEOTIDE SEQUENCE [LARGE SCALE GENOMIC DNA]</scope>
    <source>
        <strain evidence="2 3">CGMCC 1.7031</strain>
    </source>
</reference>
<dbReference type="InterPro" id="IPR011055">
    <property type="entry name" value="Dup_hybrid_motif"/>
</dbReference>
<dbReference type="Proteomes" id="UP000199354">
    <property type="component" value="Unassembled WGS sequence"/>
</dbReference>
<dbReference type="PANTHER" id="PTHR21666">
    <property type="entry name" value="PEPTIDASE-RELATED"/>
    <property type="match status" value="1"/>
</dbReference>
<dbReference type="STRING" id="490189.SAMN02927903_01910"/>
<dbReference type="SUPFAM" id="SSF51261">
    <property type="entry name" value="Duplicated hybrid motif"/>
    <property type="match status" value="1"/>
</dbReference>
<dbReference type="OrthoDB" id="9810477at2"/>
<feature type="domain" description="M23ase beta-sheet core" evidence="1">
    <location>
        <begin position="48"/>
        <end position="113"/>
    </location>
</feature>
<gene>
    <name evidence="2" type="ORF">SAMN02927903_01910</name>
</gene>